<gene>
    <name evidence="2" type="ORF">ACFSBK_07335</name>
</gene>
<keyword evidence="3" id="KW-1185">Reference proteome</keyword>
<reference evidence="3" key="1">
    <citation type="journal article" date="2019" name="Int. J. Syst. Evol. Microbiol.">
        <title>The Global Catalogue of Microorganisms (GCM) 10K type strain sequencing project: providing services to taxonomists for standard genome sequencing and annotation.</title>
        <authorList>
            <consortium name="The Broad Institute Genomics Platform"/>
            <consortium name="The Broad Institute Genome Sequencing Center for Infectious Disease"/>
            <person name="Wu L."/>
            <person name="Ma J."/>
        </authorList>
    </citation>
    <scope>NUCLEOTIDE SEQUENCE [LARGE SCALE GENOMIC DNA]</scope>
    <source>
        <strain evidence="3">KCTC 42143</strain>
    </source>
</reference>
<evidence type="ECO:0000256" key="1">
    <source>
        <dbReference type="SAM" id="MobiDB-lite"/>
    </source>
</evidence>
<sequence>MEKYDSDKQFEILLRRYKEIKKLSDEAELLRDDFNDAEQEALNYCNRTDPAIGMATSIRDLAKLRFNQRDVEGETSRSEGGVSQSFEEGIPKKIRSQLNGYRVARARKLS</sequence>
<dbReference type="Proteomes" id="UP001597285">
    <property type="component" value="Unassembled WGS sequence"/>
</dbReference>
<organism evidence="2 3">
    <name type="scientific">Carnobacterium antarcticum</name>
    <dbReference type="NCBI Taxonomy" id="2126436"/>
    <lineage>
        <taxon>Bacteria</taxon>
        <taxon>Bacillati</taxon>
        <taxon>Bacillota</taxon>
        <taxon>Bacilli</taxon>
        <taxon>Lactobacillales</taxon>
        <taxon>Carnobacteriaceae</taxon>
        <taxon>Carnobacterium</taxon>
    </lineage>
</organism>
<dbReference type="Pfam" id="PF05135">
    <property type="entry name" value="Phage_connect_1"/>
    <property type="match status" value="1"/>
</dbReference>
<dbReference type="RefSeq" id="WP_058918164.1">
    <property type="nucleotide sequence ID" value="NZ_JBHSQC010000025.1"/>
</dbReference>
<dbReference type="InterPro" id="IPR053746">
    <property type="entry name" value="Viral_HT_Connector_Assembly"/>
</dbReference>
<proteinExistence type="predicted"/>
<evidence type="ECO:0000313" key="3">
    <source>
        <dbReference type="Proteomes" id="UP001597285"/>
    </source>
</evidence>
<name>A0ABW4NML1_9LACT</name>
<dbReference type="EMBL" id="JBHUFF010000013">
    <property type="protein sequence ID" value="MFD1799664.1"/>
    <property type="molecule type" value="Genomic_DNA"/>
</dbReference>
<dbReference type="InterPro" id="IPR021146">
    <property type="entry name" value="Phage_gp6-like_head-tail"/>
</dbReference>
<dbReference type="Gene3D" id="1.10.246.150">
    <property type="match status" value="1"/>
</dbReference>
<protein>
    <submittedName>
        <fullName evidence="2">Phage head-tail connector protein</fullName>
    </submittedName>
</protein>
<comment type="caution">
    <text evidence="2">The sequence shown here is derived from an EMBL/GenBank/DDBJ whole genome shotgun (WGS) entry which is preliminary data.</text>
</comment>
<accession>A0ABW4NML1</accession>
<evidence type="ECO:0000313" key="2">
    <source>
        <dbReference type="EMBL" id="MFD1799664.1"/>
    </source>
</evidence>
<feature type="region of interest" description="Disordered" evidence="1">
    <location>
        <begin position="70"/>
        <end position="89"/>
    </location>
</feature>